<keyword evidence="5" id="KW-1185">Reference proteome</keyword>
<feature type="compositionally biased region" description="Acidic residues" evidence="2">
    <location>
        <begin position="182"/>
        <end position="191"/>
    </location>
</feature>
<dbReference type="PROSITE" id="PS50006">
    <property type="entry name" value="FHA_DOMAIN"/>
    <property type="match status" value="1"/>
</dbReference>
<evidence type="ECO:0000256" key="1">
    <source>
        <dbReference type="SAM" id="Coils"/>
    </source>
</evidence>
<evidence type="ECO:0000256" key="2">
    <source>
        <dbReference type="SAM" id="MobiDB-lite"/>
    </source>
</evidence>
<dbReference type="InterPro" id="IPR000253">
    <property type="entry name" value="FHA_dom"/>
</dbReference>
<dbReference type="RefSeq" id="XP_008604207.1">
    <property type="nucleotide sequence ID" value="XM_008605985.1"/>
</dbReference>
<dbReference type="eggNOG" id="ENOG502SBFG">
    <property type="taxonomic scope" value="Eukaryota"/>
</dbReference>
<evidence type="ECO:0000313" key="4">
    <source>
        <dbReference type="EMBL" id="EQC42784.1"/>
    </source>
</evidence>
<dbReference type="Pfam" id="PF00498">
    <property type="entry name" value="FHA"/>
    <property type="match status" value="1"/>
</dbReference>
<dbReference type="VEuPathDB" id="FungiDB:SDRG_00505"/>
<keyword evidence="1" id="KW-0175">Coiled coil</keyword>
<evidence type="ECO:0000259" key="3">
    <source>
        <dbReference type="PROSITE" id="PS50006"/>
    </source>
</evidence>
<accession>T0QX18</accession>
<dbReference type="SUPFAM" id="SSF49879">
    <property type="entry name" value="SMAD/FHA domain"/>
    <property type="match status" value="1"/>
</dbReference>
<reference evidence="4 5" key="1">
    <citation type="submission" date="2012-04" db="EMBL/GenBank/DDBJ databases">
        <title>The Genome Sequence of Saprolegnia declina VS20.</title>
        <authorList>
            <consortium name="The Broad Institute Genome Sequencing Platform"/>
            <person name="Russ C."/>
            <person name="Nusbaum C."/>
            <person name="Tyler B."/>
            <person name="van West P."/>
            <person name="Dieguez-Uribeondo J."/>
            <person name="de Bruijn I."/>
            <person name="Tripathy S."/>
            <person name="Jiang R."/>
            <person name="Young S.K."/>
            <person name="Zeng Q."/>
            <person name="Gargeya S."/>
            <person name="Fitzgerald M."/>
            <person name="Haas B."/>
            <person name="Abouelleil A."/>
            <person name="Alvarado L."/>
            <person name="Arachchi H.M."/>
            <person name="Berlin A."/>
            <person name="Chapman S.B."/>
            <person name="Goldberg J."/>
            <person name="Griggs A."/>
            <person name="Gujja S."/>
            <person name="Hansen M."/>
            <person name="Howarth C."/>
            <person name="Imamovic A."/>
            <person name="Larimer J."/>
            <person name="McCowen C."/>
            <person name="Montmayeur A."/>
            <person name="Murphy C."/>
            <person name="Neiman D."/>
            <person name="Pearson M."/>
            <person name="Priest M."/>
            <person name="Roberts A."/>
            <person name="Saif S."/>
            <person name="Shea T."/>
            <person name="Sisk P."/>
            <person name="Sykes S."/>
            <person name="Wortman J."/>
            <person name="Nusbaum C."/>
            <person name="Birren B."/>
        </authorList>
    </citation>
    <scope>NUCLEOTIDE SEQUENCE [LARGE SCALE GENOMIC DNA]</scope>
    <source>
        <strain evidence="4 5">VS20</strain>
    </source>
</reference>
<dbReference type="EMBL" id="JH767132">
    <property type="protein sequence ID" value="EQC42784.1"/>
    <property type="molecule type" value="Genomic_DNA"/>
</dbReference>
<evidence type="ECO:0000313" key="5">
    <source>
        <dbReference type="Proteomes" id="UP000030762"/>
    </source>
</evidence>
<name>T0QX18_SAPDV</name>
<feature type="region of interest" description="Disordered" evidence="2">
    <location>
        <begin position="159"/>
        <end position="197"/>
    </location>
</feature>
<dbReference type="Proteomes" id="UP000030762">
    <property type="component" value="Unassembled WGS sequence"/>
</dbReference>
<sequence length="696" mass="78641">MPALRRHDVVHELVPGPNILGTSSFHCNVVLDGANIGDRHALVELSPTTSEAVVSGMGVAADVFVNGQRIGSPTKVVHGDTLAFGTPHDAFTFDITVTSSVAASTASMGAPTFSKSTQGNHFHSRVHPSFRNQTLMDAALRSLVERKLLERKRLAAAREHEVKLPRTPHSVAQRHPLPRNDVEDEDDELPETLEKPAAAPRAAVVSSYIANKPEDIAACDDEDDLPEMVDRATSPGEMAPPPRATRTPSQQAAIDQRVLTYRRRILAIGLRAWRDALRRRKRVQEAAKRQYAAKRLQACFRRYRCRRLLTDALELRRRQRFWKPSILRLGSLWRKPRLRAALRAWAAHVHRALLDARQQSIARQHKKQLLLVRAWRSWTQHTIHSFQRRQWLLRCLRLCTLAAARRAVQTWRQHQLLQTTAQMEQKLLDEQARVKSLVHAISVQTQAEANAWAEQAKETNDLLRKDSEAQGELQALRAALTKDVHAVGSQTENAEVVVSEREVHAKMVAHLEAQLAHAETKINELKRAAANSAQTHRLASERFASSVDGFLERVLHDYDSRLMRCCAEVDVLQSLQDTHVAQFRTASTLVGYMQEERLAQYEMLSSLYDHVLATKKDYVITPALCLLDMSPNGQYLQTMLLQRFQRLRQLHEHMADQAGDDEKKLKYAKLLVAAMHARQVEFVETCIGLYGNIATS</sequence>
<feature type="region of interest" description="Disordered" evidence="2">
    <location>
        <begin position="233"/>
        <end position="252"/>
    </location>
</feature>
<dbReference type="AlphaFoldDB" id="T0QX18"/>
<dbReference type="InParanoid" id="T0QX18"/>
<dbReference type="GeneID" id="19941232"/>
<organism evidence="4 5">
    <name type="scientific">Saprolegnia diclina (strain VS20)</name>
    <dbReference type="NCBI Taxonomy" id="1156394"/>
    <lineage>
        <taxon>Eukaryota</taxon>
        <taxon>Sar</taxon>
        <taxon>Stramenopiles</taxon>
        <taxon>Oomycota</taxon>
        <taxon>Saprolegniomycetes</taxon>
        <taxon>Saprolegniales</taxon>
        <taxon>Saprolegniaceae</taxon>
        <taxon>Saprolegnia</taxon>
    </lineage>
</organism>
<dbReference type="OrthoDB" id="79569at2759"/>
<dbReference type="CDD" id="cd00060">
    <property type="entry name" value="FHA"/>
    <property type="match status" value="1"/>
</dbReference>
<protein>
    <recommendedName>
        <fullName evidence="3">FHA domain-containing protein</fullName>
    </recommendedName>
</protein>
<dbReference type="PROSITE" id="PS50096">
    <property type="entry name" value="IQ"/>
    <property type="match status" value="1"/>
</dbReference>
<gene>
    <name evidence="4" type="ORF">SDRG_00505</name>
</gene>
<proteinExistence type="predicted"/>
<dbReference type="InterPro" id="IPR008984">
    <property type="entry name" value="SMAD_FHA_dom_sf"/>
</dbReference>
<feature type="domain" description="FHA" evidence="3">
    <location>
        <begin position="18"/>
        <end position="70"/>
    </location>
</feature>
<dbReference type="Gene3D" id="2.60.200.20">
    <property type="match status" value="1"/>
</dbReference>
<dbReference type="STRING" id="1156394.T0QX18"/>
<feature type="coiled-coil region" evidence="1">
    <location>
        <begin position="508"/>
        <end position="535"/>
    </location>
</feature>